<feature type="coiled-coil region" evidence="1">
    <location>
        <begin position="42"/>
        <end position="90"/>
    </location>
</feature>
<feature type="compositionally biased region" description="Polar residues" evidence="2">
    <location>
        <begin position="207"/>
        <end position="220"/>
    </location>
</feature>
<reference evidence="5" key="1">
    <citation type="submission" date="2016-10" db="EMBL/GenBank/DDBJ databases">
        <authorList>
            <person name="Varghese N."/>
            <person name="Submissions S."/>
        </authorList>
    </citation>
    <scope>NUCLEOTIDE SEQUENCE [LARGE SCALE GENOMIC DNA]</scope>
    <source>
        <strain evidence="5">DSM 22619</strain>
    </source>
</reference>
<evidence type="ECO:0000256" key="1">
    <source>
        <dbReference type="SAM" id="Coils"/>
    </source>
</evidence>
<dbReference type="Gene3D" id="6.10.250.3150">
    <property type="match status" value="1"/>
</dbReference>
<dbReference type="Proteomes" id="UP000198528">
    <property type="component" value="Unassembled WGS sequence"/>
</dbReference>
<keyword evidence="4" id="KW-0378">Hydrolase</keyword>
<evidence type="ECO:0000256" key="2">
    <source>
        <dbReference type="SAM" id="MobiDB-lite"/>
    </source>
</evidence>
<evidence type="ECO:0000313" key="5">
    <source>
        <dbReference type="Proteomes" id="UP000198528"/>
    </source>
</evidence>
<keyword evidence="1" id="KW-0175">Coiled coil</keyword>
<feature type="compositionally biased region" description="Basic and acidic residues" evidence="2">
    <location>
        <begin position="191"/>
        <end position="206"/>
    </location>
</feature>
<proteinExistence type="predicted"/>
<feature type="chain" id="PRO_5038434720" evidence="3">
    <location>
        <begin position="26"/>
        <end position="372"/>
    </location>
</feature>
<feature type="signal peptide" evidence="3">
    <location>
        <begin position="1"/>
        <end position="25"/>
    </location>
</feature>
<sequence length="372" mass="40183">MTRRPMRLAATVLVAGLLFGVGANALPTTAQADEASDLQAKVEQTSKDYNAATKHLEDVQADIDANQQKLDDLNAQMPELKREAASSINSSYKLSQSSNGLIDMLLSAENFNDLISAMNYLDIIAGKNYQAIDRLVEAREQAQEAQDKLTAQKTEAKAAQAKAEDAMNDAIAARKEAQQRAAKELAAQRAEAQKAVDNAEKAEKDGQTTFKTESGNTATIATPEDPQKSNDNAQKQDNATPSTPNTGAVTWSARDEFVKKWSGRIDAYLAGSPMAGHGKTFAEAAYDNGVDPRFSPAIANVESSKGLYCFKPHNAWGWGSSGWGDWDSAIRDHVAGLASGYGYTVSVSVAKKYCPPNWQFWYSAVLSNMNSI</sequence>
<protein>
    <submittedName>
        <fullName evidence="4">N-terminal domain of peptidoglycan hydrolase CwlO-containing protein</fullName>
    </submittedName>
</protein>
<accession>A0A1G6M6F8</accession>
<organism evidence="4 5">
    <name type="scientific">Parafannyhessea umbonata</name>
    <dbReference type="NCBI Taxonomy" id="604330"/>
    <lineage>
        <taxon>Bacteria</taxon>
        <taxon>Bacillati</taxon>
        <taxon>Actinomycetota</taxon>
        <taxon>Coriobacteriia</taxon>
        <taxon>Coriobacteriales</taxon>
        <taxon>Atopobiaceae</taxon>
        <taxon>Parafannyhessea</taxon>
    </lineage>
</organism>
<dbReference type="EMBL" id="FMZL01000018">
    <property type="protein sequence ID" value="SDC50556.1"/>
    <property type="molecule type" value="Genomic_DNA"/>
</dbReference>
<keyword evidence="3" id="KW-0732">Signal</keyword>
<keyword evidence="5" id="KW-1185">Reference proteome</keyword>
<dbReference type="STRING" id="604330.SAMN04489857_0164"/>
<dbReference type="RefSeq" id="WP_143013225.1">
    <property type="nucleotide sequence ID" value="NZ_FMZL01000018.1"/>
</dbReference>
<dbReference type="AlphaFoldDB" id="A0A1G6M6F8"/>
<feature type="compositionally biased region" description="Polar residues" evidence="2">
    <location>
        <begin position="229"/>
        <end position="249"/>
    </location>
</feature>
<dbReference type="GO" id="GO:0016787">
    <property type="term" value="F:hydrolase activity"/>
    <property type="evidence" value="ECO:0007669"/>
    <property type="project" value="UniProtKB-KW"/>
</dbReference>
<evidence type="ECO:0000256" key="3">
    <source>
        <dbReference type="SAM" id="SignalP"/>
    </source>
</evidence>
<name>A0A1G6M6F8_9ACTN</name>
<gene>
    <name evidence="4" type="ORF">SAMN04487824_11828</name>
</gene>
<feature type="region of interest" description="Disordered" evidence="2">
    <location>
        <begin position="182"/>
        <end position="251"/>
    </location>
</feature>
<evidence type="ECO:0000313" key="4">
    <source>
        <dbReference type="EMBL" id="SDC50556.1"/>
    </source>
</evidence>